<sequence>MTMYVILLALLVPLVISIGEYGPISSQLPTVALFGEPRLIARRIWRGQQIENVHQNVLQREPYHAYPVNAMQVEGPVQGHPVTVYTRILRPAKLIFTGGDVVTHQWKGGDDNYERQEFHRQPHASAIQEFGRKL</sequence>
<evidence type="ECO:0000313" key="3">
    <source>
        <dbReference type="Proteomes" id="UP001303046"/>
    </source>
</evidence>
<organism evidence="2 3">
    <name type="scientific">Necator americanus</name>
    <name type="common">Human hookworm</name>
    <dbReference type="NCBI Taxonomy" id="51031"/>
    <lineage>
        <taxon>Eukaryota</taxon>
        <taxon>Metazoa</taxon>
        <taxon>Ecdysozoa</taxon>
        <taxon>Nematoda</taxon>
        <taxon>Chromadorea</taxon>
        <taxon>Rhabditida</taxon>
        <taxon>Rhabditina</taxon>
        <taxon>Rhabditomorpha</taxon>
        <taxon>Strongyloidea</taxon>
        <taxon>Ancylostomatidae</taxon>
        <taxon>Bunostominae</taxon>
        <taxon>Necator</taxon>
    </lineage>
</organism>
<feature type="signal peptide" evidence="1">
    <location>
        <begin position="1"/>
        <end position="17"/>
    </location>
</feature>
<name>A0ABR1D865_NECAM</name>
<reference evidence="2 3" key="1">
    <citation type="submission" date="2023-08" db="EMBL/GenBank/DDBJ databases">
        <title>A Necator americanus chromosomal reference genome.</title>
        <authorList>
            <person name="Ilik V."/>
            <person name="Petrzelkova K.J."/>
            <person name="Pardy F."/>
            <person name="Fuh T."/>
            <person name="Niatou-Singa F.S."/>
            <person name="Gouil Q."/>
            <person name="Baker L."/>
            <person name="Ritchie M.E."/>
            <person name="Jex A.R."/>
            <person name="Gazzola D."/>
            <person name="Li H."/>
            <person name="Toshio Fujiwara R."/>
            <person name="Zhan B."/>
            <person name="Aroian R.V."/>
            <person name="Pafco B."/>
            <person name="Schwarz E.M."/>
        </authorList>
    </citation>
    <scope>NUCLEOTIDE SEQUENCE [LARGE SCALE GENOMIC DNA]</scope>
    <source>
        <strain evidence="2 3">Aroian</strain>
        <tissue evidence="2">Whole animal</tissue>
    </source>
</reference>
<gene>
    <name evidence="2" type="primary">Necator_chrIV.g13438</name>
    <name evidence="2" type="ORF">RB195_000147</name>
</gene>
<dbReference type="Proteomes" id="UP001303046">
    <property type="component" value="Unassembled WGS sequence"/>
</dbReference>
<dbReference type="EMBL" id="JAVFWL010000004">
    <property type="protein sequence ID" value="KAK6746698.1"/>
    <property type="molecule type" value="Genomic_DNA"/>
</dbReference>
<keyword evidence="1" id="KW-0732">Signal</keyword>
<accession>A0ABR1D865</accession>
<evidence type="ECO:0000256" key="1">
    <source>
        <dbReference type="SAM" id="SignalP"/>
    </source>
</evidence>
<protein>
    <submittedName>
        <fullName evidence="2">Uncharacterized protein</fullName>
    </submittedName>
</protein>
<comment type="caution">
    <text evidence="2">The sequence shown here is derived from an EMBL/GenBank/DDBJ whole genome shotgun (WGS) entry which is preliminary data.</text>
</comment>
<evidence type="ECO:0000313" key="2">
    <source>
        <dbReference type="EMBL" id="KAK6746698.1"/>
    </source>
</evidence>
<keyword evidence="3" id="KW-1185">Reference proteome</keyword>
<proteinExistence type="predicted"/>
<feature type="chain" id="PRO_5047521494" evidence="1">
    <location>
        <begin position="18"/>
        <end position="134"/>
    </location>
</feature>